<feature type="binding site" evidence="13">
    <location>
        <position position="214"/>
    </location>
    <ligand>
        <name>[4Fe-4S] cluster</name>
        <dbReference type="ChEBI" id="CHEBI:49883"/>
    </ligand>
</feature>
<dbReference type="GO" id="GO:0000703">
    <property type="term" value="F:oxidized pyrimidine nucleobase lesion DNA N-glycosylase activity"/>
    <property type="evidence" value="ECO:0007669"/>
    <property type="project" value="TreeGrafter"/>
</dbReference>
<dbReference type="PIRSF" id="PIRSF001435">
    <property type="entry name" value="Nth"/>
    <property type="match status" value="1"/>
</dbReference>
<dbReference type="Pfam" id="PF00730">
    <property type="entry name" value="HhH-GPD"/>
    <property type="match status" value="1"/>
</dbReference>
<keyword evidence="8 13" id="KW-0238">DNA-binding</keyword>
<dbReference type="SMART" id="SM00478">
    <property type="entry name" value="ENDO3c"/>
    <property type="match status" value="1"/>
</dbReference>
<evidence type="ECO:0000256" key="5">
    <source>
        <dbReference type="ARBA" id="ARBA00022801"/>
    </source>
</evidence>
<evidence type="ECO:0000313" key="17">
    <source>
        <dbReference type="EMBL" id="MBX8643463.1"/>
    </source>
</evidence>
<feature type="domain" description="HhH-GPD" evidence="15">
    <location>
        <begin position="49"/>
        <end position="196"/>
    </location>
</feature>
<feature type="compositionally biased region" description="Low complexity" evidence="14">
    <location>
        <begin position="229"/>
        <end position="242"/>
    </location>
</feature>
<evidence type="ECO:0000259" key="15">
    <source>
        <dbReference type="SMART" id="SM00478"/>
    </source>
</evidence>
<dbReference type="GO" id="GO:0051539">
    <property type="term" value="F:4 iron, 4 sulfur cluster binding"/>
    <property type="evidence" value="ECO:0007669"/>
    <property type="project" value="UniProtKB-UniRule"/>
</dbReference>
<proteinExistence type="inferred from homology"/>
<evidence type="ECO:0000256" key="1">
    <source>
        <dbReference type="ARBA" id="ARBA00008343"/>
    </source>
</evidence>
<comment type="similarity">
    <text evidence="1 13">Belongs to the Nth/MutY family.</text>
</comment>
<keyword evidence="5 13" id="KW-0378">Hydrolase</keyword>
<evidence type="ECO:0000256" key="9">
    <source>
        <dbReference type="ARBA" id="ARBA00023204"/>
    </source>
</evidence>
<feature type="binding site" evidence="13">
    <location>
        <position position="205"/>
    </location>
    <ligand>
        <name>[4Fe-4S] cluster</name>
        <dbReference type="ChEBI" id="CHEBI:49883"/>
    </ligand>
</feature>
<dbReference type="InterPro" id="IPR003651">
    <property type="entry name" value="Endonuclease3_FeS-loop_motif"/>
</dbReference>
<dbReference type="Pfam" id="PF10576">
    <property type="entry name" value="EndIII_4Fe-2S"/>
    <property type="match status" value="1"/>
</dbReference>
<comment type="function">
    <text evidence="13">DNA repair enzyme that has both DNA N-glycosylase activity and AP-lyase activity. The DNA N-glycosylase activity releases various damaged pyrimidines from DNA by cleaving the N-glycosidic bond, leaving an AP (apurinic/apyrimidinic) site. The AP-lyase activity cleaves the phosphodiester bond 3' to the AP site by a beta-elimination, leaving a 3'-terminal unsaturated sugar and a product with a terminal 5'-phosphate.</text>
</comment>
<keyword evidence="17" id="KW-0255">Endonuclease</keyword>
<keyword evidence="4 13" id="KW-0227">DNA damage</keyword>
<comment type="catalytic activity">
    <reaction evidence="13">
        <text>2'-deoxyribonucleotide-(2'-deoxyribose 5'-phosphate)-2'-deoxyribonucleotide-DNA = a 3'-end 2'-deoxyribonucleotide-(2,3-dehydro-2,3-deoxyribose 5'-phosphate)-DNA + a 5'-end 5'-phospho-2'-deoxyribonucleoside-DNA + H(+)</text>
        <dbReference type="Rhea" id="RHEA:66592"/>
        <dbReference type="Rhea" id="RHEA-COMP:13180"/>
        <dbReference type="Rhea" id="RHEA-COMP:16897"/>
        <dbReference type="Rhea" id="RHEA-COMP:17067"/>
        <dbReference type="ChEBI" id="CHEBI:15378"/>
        <dbReference type="ChEBI" id="CHEBI:136412"/>
        <dbReference type="ChEBI" id="CHEBI:157695"/>
        <dbReference type="ChEBI" id="CHEBI:167181"/>
        <dbReference type="EC" id="4.2.99.18"/>
    </reaction>
</comment>
<evidence type="ECO:0000256" key="4">
    <source>
        <dbReference type="ARBA" id="ARBA00022763"/>
    </source>
</evidence>
<dbReference type="InterPro" id="IPR004035">
    <property type="entry name" value="Endouclease-III_FeS-bd_BS"/>
</dbReference>
<keyword evidence="2 13" id="KW-0004">4Fe-4S</keyword>
<protein>
    <recommendedName>
        <fullName evidence="13">Endonuclease III</fullName>
        <ecNumber evidence="13">4.2.99.18</ecNumber>
    </recommendedName>
    <alternativeName>
        <fullName evidence="13">DNA-(apurinic or apyrimidinic site) lyase</fullName>
    </alternativeName>
</protein>
<dbReference type="PANTHER" id="PTHR43286">
    <property type="entry name" value="ENDONUCLEASE III-LIKE PROTEIN 1"/>
    <property type="match status" value="1"/>
</dbReference>
<name>A0A8J8CH38_9ARCH</name>
<keyword evidence="3 13" id="KW-0479">Metal-binding</keyword>
<dbReference type="SUPFAM" id="SSF48150">
    <property type="entry name" value="DNA-glycosylase"/>
    <property type="match status" value="1"/>
</dbReference>
<dbReference type="GO" id="GO:0141016">
    <property type="term" value="F:G/T mismatch-specific thymine-DNA glycosylase activity"/>
    <property type="evidence" value="ECO:0007669"/>
    <property type="project" value="UniProtKB-EC"/>
</dbReference>
<accession>A0A8J8CH38</accession>
<keyword evidence="11 13" id="KW-0326">Glycosidase</keyword>
<dbReference type="PANTHER" id="PTHR43286:SF1">
    <property type="entry name" value="ENDONUCLEASE III-LIKE PROTEIN 1"/>
    <property type="match status" value="1"/>
</dbReference>
<keyword evidence="6 13" id="KW-0408">Iron</keyword>
<gene>
    <name evidence="13" type="primary">nth</name>
    <name evidence="16" type="ORF">J9259_04680</name>
    <name evidence="17" type="ORF">KIY12_01860</name>
</gene>
<dbReference type="PROSITE" id="PS00764">
    <property type="entry name" value="ENDONUCLEASE_III_1"/>
    <property type="match status" value="1"/>
</dbReference>
<dbReference type="InterPro" id="IPR023170">
    <property type="entry name" value="HhH_base_excis_C"/>
</dbReference>
<reference evidence="17" key="1">
    <citation type="submission" date="2021-05" db="EMBL/GenBank/DDBJ databases">
        <title>Genomic insights into ecological role and evolution of a novel Thermoplasmata order Candidatus Sysuiplasmatales.</title>
        <authorList>
            <person name="Yuan Y."/>
        </authorList>
    </citation>
    <scope>NUCLEOTIDE SEQUENCE</scope>
    <source>
        <strain evidence="17">TUT19-bin139</strain>
        <strain evidence="16">YP2-bin.285</strain>
    </source>
</reference>
<dbReference type="FunFam" id="1.10.340.30:FF:000001">
    <property type="entry name" value="Endonuclease III"/>
    <property type="match status" value="1"/>
</dbReference>
<feature type="binding site" evidence="13">
    <location>
        <position position="198"/>
    </location>
    <ligand>
        <name>[4Fe-4S] cluster</name>
        <dbReference type="ChEBI" id="CHEBI:49883"/>
    </ligand>
</feature>
<evidence type="ECO:0000256" key="7">
    <source>
        <dbReference type="ARBA" id="ARBA00023014"/>
    </source>
</evidence>
<comment type="caution">
    <text evidence="17">The sequence shown here is derived from an EMBL/GenBank/DDBJ whole genome shotgun (WGS) entry which is preliminary data.</text>
</comment>
<dbReference type="Proteomes" id="UP000716004">
    <property type="component" value="Unassembled WGS sequence"/>
</dbReference>
<feature type="region of interest" description="Disordered" evidence="14">
    <location>
        <begin position="223"/>
        <end position="242"/>
    </location>
</feature>
<dbReference type="InterPro" id="IPR003265">
    <property type="entry name" value="HhH-GPD_domain"/>
</dbReference>
<dbReference type="InterPro" id="IPR005759">
    <property type="entry name" value="Nth"/>
</dbReference>
<keyword evidence="7 13" id="KW-0411">Iron-sulfur</keyword>
<comment type="catalytic activity">
    <reaction evidence="12">
        <text>Hydrolyzes mismatched double-stranded DNA and polynucleotides, releasing free thymine.</text>
        <dbReference type="EC" id="3.2.2.29"/>
    </reaction>
</comment>
<dbReference type="Gene3D" id="1.10.1670.10">
    <property type="entry name" value="Helix-hairpin-Helix base-excision DNA repair enzymes (C-terminal)"/>
    <property type="match status" value="1"/>
</dbReference>
<evidence type="ECO:0000256" key="13">
    <source>
        <dbReference type="HAMAP-Rule" id="MF_00942"/>
    </source>
</evidence>
<evidence type="ECO:0000313" key="18">
    <source>
        <dbReference type="Proteomes" id="UP000750197"/>
    </source>
</evidence>
<organism evidence="17 18">
    <name type="scientific">Candidatus Sysuiplasma superficiale</name>
    <dbReference type="NCBI Taxonomy" id="2823368"/>
    <lineage>
        <taxon>Archaea</taxon>
        <taxon>Methanobacteriati</taxon>
        <taxon>Thermoplasmatota</taxon>
        <taxon>Thermoplasmata</taxon>
        <taxon>Candidatus Sysuiplasmatales</taxon>
        <taxon>Candidatus Sysuiplasmataceae</taxon>
        <taxon>Candidatus Sysuiplasma</taxon>
    </lineage>
</organism>
<dbReference type="GO" id="GO:0046872">
    <property type="term" value="F:metal ion binding"/>
    <property type="evidence" value="ECO:0007669"/>
    <property type="project" value="UniProtKB-KW"/>
</dbReference>
<comment type="cofactor">
    <cofactor evidence="13">
        <name>[4Fe-4S] cluster</name>
        <dbReference type="ChEBI" id="CHEBI:49883"/>
    </cofactor>
    <text evidence="13">Binds 1 [4Fe-4S] cluster.</text>
</comment>
<keyword evidence="17" id="KW-0540">Nuclease</keyword>
<keyword evidence="10 13" id="KW-0456">Lyase</keyword>
<dbReference type="GO" id="GO:0140078">
    <property type="term" value="F:class I DNA-(apurinic or apyrimidinic site) endonuclease activity"/>
    <property type="evidence" value="ECO:0007669"/>
    <property type="project" value="UniProtKB-EC"/>
</dbReference>
<evidence type="ECO:0000256" key="14">
    <source>
        <dbReference type="SAM" id="MobiDB-lite"/>
    </source>
</evidence>
<dbReference type="InterPro" id="IPR011257">
    <property type="entry name" value="DNA_glycosylase"/>
</dbReference>
<evidence type="ECO:0000313" key="16">
    <source>
        <dbReference type="EMBL" id="MBX8631801.1"/>
    </source>
</evidence>
<evidence type="ECO:0000256" key="3">
    <source>
        <dbReference type="ARBA" id="ARBA00022723"/>
    </source>
</evidence>
<dbReference type="AlphaFoldDB" id="A0A8J8CH38"/>
<dbReference type="Gene3D" id="1.10.340.30">
    <property type="entry name" value="Hypothetical protein, domain 2"/>
    <property type="match status" value="1"/>
</dbReference>
<dbReference type="HAMAP" id="MF_00942">
    <property type="entry name" value="Nth"/>
    <property type="match status" value="1"/>
</dbReference>
<dbReference type="FunFam" id="1.10.1670.10:FF:000001">
    <property type="entry name" value="Endonuclease III"/>
    <property type="match status" value="1"/>
</dbReference>
<evidence type="ECO:0000256" key="8">
    <source>
        <dbReference type="ARBA" id="ARBA00023125"/>
    </source>
</evidence>
<dbReference type="EC" id="4.2.99.18" evidence="13"/>
<dbReference type="GO" id="GO:0006289">
    <property type="term" value="P:nucleotide-excision repair"/>
    <property type="evidence" value="ECO:0007669"/>
    <property type="project" value="TreeGrafter"/>
</dbReference>
<dbReference type="GO" id="GO:0003677">
    <property type="term" value="F:DNA binding"/>
    <property type="evidence" value="ECO:0007669"/>
    <property type="project" value="UniProtKB-UniRule"/>
</dbReference>
<evidence type="ECO:0000256" key="2">
    <source>
        <dbReference type="ARBA" id="ARBA00022485"/>
    </source>
</evidence>
<evidence type="ECO:0000256" key="6">
    <source>
        <dbReference type="ARBA" id="ARBA00023004"/>
    </source>
</evidence>
<evidence type="ECO:0000256" key="10">
    <source>
        <dbReference type="ARBA" id="ARBA00023239"/>
    </source>
</evidence>
<sequence length="242" mass="27465">MAKNSGSRNDFPEIFGKLSEYYARRRLYTALDKVARQDEPFRVLISTVISQRTKDEVTEKASKRLFSRFPTIQSLAAAQTKDVEECIRDAGFYRTKSTCIIQIAKIIERRYGCAVPDSIEEMMELPLVGRKTANCVLVYGFGKAAIPVDTHVHRISNRLGIVSTRNVEETERELRRQIPRRFWIGINELFVLHGRSVCRPISPRCEICPVSELCAFFRTGKSGERRSSKGVSSGRKGVSNVL</sequence>
<dbReference type="EMBL" id="JAHEAC010000008">
    <property type="protein sequence ID" value="MBX8643463.1"/>
    <property type="molecule type" value="Genomic_DNA"/>
</dbReference>
<dbReference type="EMBL" id="JAGVSJ010000009">
    <property type="protein sequence ID" value="MBX8631801.1"/>
    <property type="molecule type" value="Genomic_DNA"/>
</dbReference>
<evidence type="ECO:0000256" key="11">
    <source>
        <dbReference type="ARBA" id="ARBA00023295"/>
    </source>
</evidence>
<evidence type="ECO:0000256" key="12">
    <source>
        <dbReference type="ARBA" id="ARBA00052915"/>
    </source>
</evidence>
<dbReference type="InterPro" id="IPR000445">
    <property type="entry name" value="HhH_motif"/>
</dbReference>
<dbReference type="Pfam" id="PF00633">
    <property type="entry name" value="HHH"/>
    <property type="match status" value="1"/>
</dbReference>
<keyword evidence="9 13" id="KW-0234">DNA repair</keyword>
<feature type="binding site" evidence="13">
    <location>
        <position position="208"/>
    </location>
    <ligand>
        <name>[4Fe-4S] cluster</name>
        <dbReference type="ChEBI" id="CHEBI:49883"/>
    </ligand>
</feature>
<dbReference type="Proteomes" id="UP000750197">
    <property type="component" value="Unassembled WGS sequence"/>
</dbReference>
<dbReference type="SMART" id="SM00525">
    <property type="entry name" value="FES"/>
    <property type="match status" value="1"/>
</dbReference>
<dbReference type="GO" id="GO:0006285">
    <property type="term" value="P:base-excision repair, AP site formation"/>
    <property type="evidence" value="ECO:0007669"/>
    <property type="project" value="TreeGrafter"/>
</dbReference>
<dbReference type="CDD" id="cd00056">
    <property type="entry name" value="ENDO3c"/>
    <property type="match status" value="1"/>
</dbReference>